<dbReference type="GO" id="GO:0005886">
    <property type="term" value="C:plasma membrane"/>
    <property type="evidence" value="ECO:0007669"/>
    <property type="project" value="TreeGrafter"/>
</dbReference>
<feature type="domain" description="Major facilitator superfamily (MFS) profile" evidence="7">
    <location>
        <begin position="11"/>
        <end position="86"/>
    </location>
</feature>
<dbReference type="Gene3D" id="1.20.1720.10">
    <property type="entry name" value="Multidrug resistance protein D"/>
    <property type="match status" value="1"/>
</dbReference>
<dbReference type="Pfam" id="PF07690">
    <property type="entry name" value="MFS_1"/>
    <property type="match status" value="1"/>
</dbReference>
<dbReference type="InterPro" id="IPR036259">
    <property type="entry name" value="MFS_trans_sf"/>
</dbReference>
<comment type="caution">
    <text evidence="8">The sequence shown here is derived from an EMBL/GenBank/DDBJ whole genome shotgun (WGS) entry which is preliminary data.</text>
</comment>
<evidence type="ECO:0000259" key="7">
    <source>
        <dbReference type="PROSITE" id="PS50850"/>
    </source>
</evidence>
<evidence type="ECO:0000313" key="9">
    <source>
        <dbReference type="Proteomes" id="UP000023806"/>
    </source>
</evidence>
<keyword evidence="2" id="KW-0813">Transport</keyword>
<evidence type="ECO:0000256" key="5">
    <source>
        <dbReference type="ARBA" id="ARBA00023136"/>
    </source>
</evidence>
<dbReference type="Proteomes" id="UP000023806">
    <property type="component" value="Unassembled WGS sequence"/>
</dbReference>
<dbReference type="PROSITE" id="PS50850">
    <property type="entry name" value="MFS"/>
    <property type="match status" value="1"/>
</dbReference>
<dbReference type="EMBL" id="JIDS01000002">
    <property type="protein sequence ID" value="EZK38540.1"/>
    <property type="molecule type" value="Genomic_DNA"/>
</dbReference>
<dbReference type="GO" id="GO:0022857">
    <property type="term" value="F:transmembrane transporter activity"/>
    <property type="evidence" value="ECO:0007669"/>
    <property type="project" value="InterPro"/>
</dbReference>
<evidence type="ECO:0000256" key="6">
    <source>
        <dbReference type="SAM" id="Phobius"/>
    </source>
</evidence>
<dbReference type="InterPro" id="IPR020846">
    <property type="entry name" value="MFS_dom"/>
</dbReference>
<comment type="subcellular location">
    <subcellularLocation>
        <location evidence="1">Membrane</location>
        <topology evidence="1">Multi-pass membrane protein</topology>
    </subcellularLocation>
</comment>
<evidence type="ECO:0000256" key="4">
    <source>
        <dbReference type="ARBA" id="ARBA00022989"/>
    </source>
</evidence>
<keyword evidence="3 6" id="KW-0812">Transmembrane</keyword>
<organism evidence="8 9">
    <name type="scientific">Francisella tularensis subsp. tularensis str. SCHU S4 substr. FSC237</name>
    <dbReference type="NCBI Taxonomy" id="1341660"/>
    <lineage>
        <taxon>Bacteria</taxon>
        <taxon>Pseudomonadati</taxon>
        <taxon>Pseudomonadota</taxon>
        <taxon>Gammaproteobacteria</taxon>
        <taxon>Thiotrichales</taxon>
        <taxon>Francisellaceae</taxon>
        <taxon>Francisella</taxon>
    </lineage>
</organism>
<evidence type="ECO:0000256" key="3">
    <source>
        <dbReference type="ARBA" id="ARBA00022692"/>
    </source>
</evidence>
<keyword evidence="5 6" id="KW-0472">Membrane</keyword>
<dbReference type="SUPFAM" id="SSF103473">
    <property type="entry name" value="MFS general substrate transporter"/>
    <property type="match status" value="1"/>
</dbReference>
<sequence length="86" mass="9593">MIGIRKGSKYLIFFVVIFVALPPFAIDAYITAFGNIADFFNVNVNKVAITVSTYVVGFGIGMLFWGALSDRFERKKILTIGMLIYS</sequence>
<protein>
    <recommendedName>
        <fullName evidence="7">Major facilitator superfamily (MFS) profile domain-containing protein</fullName>
    </recommendedName>
</protein>
<dbReference type="AlphaFoldDB" id="A0AAD3AT81"/>
<evidence type="ECO:0000256" key="1">
    <source>
        <dbReference type="ARBA" id="ARBA00004141"/>
    </source>
</evidence>
<proteinExistence type="predicted"/>
<evidence type="ECO:0000313" key="8">
    <source>
        <dbReference type="EMBL" id="EZK38540.1"/>
    </source>
</evidence>
<dbReference type="InterPro" id="IPR011701">
    <property type="entry name" value="MFS"/>
</dbReference>
<dbReference type="PANTHER" id="PTHR23502:SF132">
    <property type="entry name" value="POLYAMINE TRANSPORTER 2-RELATED"/>
    <property type="match status" value="1"/>
</dbReference>
<reference evidence="8 9" key="1">
    <citation type="submission" date="2014-03" db="EMBL/GenBank/DDBJ databases">
        <title>The Genome Sequence of Francisella tularensis subsp. tularensis str. SCHU S4 substr. FSC043.</title>
        <authorList>
            <consortium name="The Broad Institute Genomics Platform"/>
            <consortium name="The Broad Institute Genome Sequencing Center for Infectious Disease"/>
            <person name="Chapman S.B."/>
            <person name="Guina T."/>
            <person name="Gelhaus C."/>
            <person name="Comer J."/>
            <person name="Sellati T."/>
            <person name="Sjostedt A."/>
            <person name="Young S.K."/>
            <person name="Zeng Q."/>
            <person name="Gargeya S."/>
            <person name="Abouelleil A."/>
            <person name="Alvarado L."/>
            <person name="Chapman S.B."/>
            <person name="Gainer-Dewar J."/>
            <person name="Goldberg J."/>
            <person name="Griggs A."/>
            <person name="Gujja S."/>
            <person name="Hansen M."/>
            <person name="Howarth C."/>
            <person name="Imamovic A."/>
            <person name="Larimer J."/>
            <person name="Murphy C."/>
            <person name="Naylor J."/>
            <person name="Pearson M."/>
            <person name="Poon T.W."/>
            <person name="Priest M."/>
            <person name="Roberts A."/>
            <person name="Saif S."/>
            <person name="Shea T."/>
            <person name="Sykes S."/>
            <person name="Wortman J."/>
            <person name="Nusbaum C."/>
            <person name="Birren B."/>
        </authorList>
    </citation>
    <scope>NUCLEOTIDE SEQUENCE [LARGE SCALE GENOMIC DNA]</scope>
    <source>
        <strain evidence="8 9">Schu S4</strain>
    </source>
</reference>
<dbReference type="PANTHER" id="PTHR23502">
    <property type="entry name" value="MAJOR FACILITATOR SUPERFAMILY"/>
    <property type="match status" value="1"/>
</dbReference>
<name>A0AAD3AT81_FRATT</name>
<keyword evidence="4 6" id="KW-1133">Transmembrane helix</keyword>
<gene>
    <name evidence="8" type="ORF">P250_03306</name>
</gene>
<feature type="transmembrane region" description="Helical" evidence="6">
    <location>
        <begin position="12"/>
        <end position="36"/>
    </location>
</feature>
<accession>A0AAD3AT81</accession>
<evidence type="ECO:0000256" key="2">
    <source>
        <dbReference type="ARBA" id="ARBA00022448"/>
    </source>
</evidence>
<feature type="transmembrane region" description="Helical" evidence="6">
    <location>
        <begin position="48"/>
        <end position="68"/>
    </location>
</feature>